<dbReference type="InterPro" id="IPR011765">
    <property type="entry name" value="Pept_M16_N"/>
</dbReference>
<organism evidence="3 4">
    <name type="scientific">Phormidesmis priestleyi ULC007</name>
    <dbReference type="NCBI Taxonomy" id="1920490"/>
    <lineage>
        <taxon>Bacteria</taxon>
        <taxon>Bacillati</taxon>
        <taxon>Cyanobacteriota</taxon>
        <taxon>Cyanophyceae</taxon>
        <taxon>Leptolyngbyales</taxon>
        <taxon>Leptolyngbyaceae</taxon>
        <taxon>Phormidesmis</taxon>
    </lineage>
</organism>
<dbReference type="STRING" id="1920490.GCA_001895925_01766"/>
<proteinExistence type="predicted"/>
<dbReference type="AlphaFoldDB" id="A0A2T1DMS6"/>
<dbReference type="Pfam" id="PF00675">
    <property type="entry name" value="Peptidase_M16"/>
    <property type="match status" value="1"/>
</dbReference>
<name>A0A2T1DMS6_9CYAN</name>
<evidence type="ECO:0000259" key="2">
    <source>
        <dbReference type="Pfam" id="PF05193"/>
    </source>
</evidence>
<dbReference type="Gene3D" id="3.30.830.10">
    <property type="entry name" value="Metalloenzyme, LuxS/M16 peptidase-like"/>
    <property type="match status" value="2"/>
</dbReference>
<dbReference type="PANTHER" id="PTHR11851">
    <property type="entry name" value="METALLOPROTEASE"/>
    <property type="match status" value="1"/>
</dbReference>
<dbReference type="SUPFAM" id="SSF63411">
    <property type="entry name" value="LuxS/MPP-like metallohydrolase"/>
    <property type="match status" value="2"/>
</dbReference>
<evidence type="ECO:0000313" key="4">
    <source>
        <dbReference type="Proteomes" id="UP000238634"/>
    </source>
</evidence>
<dbReference type="PANTHER" id="PTHR11851:SF225">
    <property type="entry name" value="NON-PEPTIDASE HOMOLOG YMXG"/>
    <property type="match status" value="1"/>
</dbReference>
<dbReference type="GO" id="GO:0046872">
    <property type="term" value="F:metal ion binding"/>
    <property type="evidence" value="ECO:0007669"/>
    <property type="project" value="InterPro"/>
</dbReference>
<evidence type="ECO:0000313" key="3">
    <source>
        <dbReference type="EMBL" id="PSB21724.1"/>
    </source>
</evidence>
<dbReference type="InterPro" id="IPR011249">
    <property type="entry name" value="Metalloenz_LuxS/M16"/>
</dbReference>
<reference evidence="3 4" key="2">
    <citation type="submission" date="2018-03" db="EMBL/GenBank/DDBJ databases">
        <title>The ancient ancestry and fast evolution of plastids.</title>
        <authorList>
            <person name="Moore K.R."/>
            <person name="Magnabosco C."/>
            <person name="Momper L."/>
            <person name="Gold D.A."/>
            <person name="Bosak T."/>
            <person name="Fournier G.P."/>
        </authorList>
    </citation>
    <scope>NUCLEOTIDE SEQUENCE [LARGE SCALE GENOMIC DNA]</scope>
    <source>
        <strain evidence="3 4">ULC007</strain>
    </source>
</reference>
<dbReference type="EMBL" id="PVWG01000002">
    <property type="protein sequence ID" value="PSB21724.1"/>
    <property type="molecule type" value="Genomic_DNA"/>
</dbReference>
<reference evidence="3 4" key="1">
    <citation type="submission" date="2018-02" db="EMBL/GenBank/DDBJ databases">
        <authorList>
            <person name="Cohen D.B."/>
            <person name="Kent A.D."/>
        </authorList>
    </citation>
    <scope>NUCLEOTIDE SEQUENCE [LARGE SCALE GENOMIC DNA]</scope>
    <source>
        <strain evidence="3 4">ULC007</strain>
    </source>
</reference>
<feature type="domain" description="Peptidase M16 C-terminal" evidence="2">
    <location>
        <begin position="223"/>
        <end position="400"/>
    </location>
</feature>
<keyword evidence="4" id="KW-1185">Reference proteome</keyword>
<dbReference type="InterPro" id="IPR007863">
    <property type="entry name" value="Peptidase_M16_C"/>
</dbReference>
<evidence type="ECO:0000259" key="1">
    <source>
        <dbReference type="Pfam" id="PF00675"/>
    </source>
</evidence>
<protein>
    <submittedName>
        <fullName evidence="3">Insulinase family protein</fullName>
    </submittedName>
</protein>
<dbReference type="InterPro" id="IPR050361">
    <property type="entry name" value="MPP/UQCRC_Complex"/>
</dbReference>
<comment type="caution">
    <text evidence="3">The sequence shown here is derived from an EMBL/GenBank/DDBJ whole genome shotgun (WGS) entry which is preliminary data.</text>
</comment>
<gene>
    <name evidence="3" type="ORF">C7B65_03880</name>
</gene>
<accession>A0A2T1DMS6</accession>
<dbReference type="Pfam" id="PF05193">
    <property type="entry name" value="Peptidase_M16_C"/>
    <property type="match status" value="1"/>
</dbReference>
<dbReference type="OrthoDB" id="9811314at2"/>
<dbReference type="RefSeq" id="WP_073069573.1">
    <property type="nucleotide sequence ID" value="NZ_MPPI01000002.1"/>
</dbReference>
<dbReference type="Proteomes" id="UP000238634">
    <property type="component" value="Unassembled WGS sequence"/>
</dbReference>
<sequence>MKSNDRKQQIARIITLVFTFIVVPLVILLLTLLLPASAETAKHYTDLKLAPAPEVKVPNYSRFQLKNGMVVYLMEDHELPLVSGTALIRTGDRFESANQVGLAGLTGAVMRSGGTQKHSPDQLNQRLEQRAASIETGIGATSGSAGFSALSEDLSEVFSLFAEVIQQPAFAPEKFNLAKLQTQGGIARRNDDPNGIVGREFQKLIYGGESPYARVVEYATIENISRDDLIRFYQHYFRPSNLLLGIVGDFDSQTMRSQIESKFGTWNPTTTASNSDLPKVSQAKQSGIFFVDQPQLTQSYIQMGHLGGQLNSPDYPALSVMNEVLSGFGGRLFNEIRSRQGLAYSVYASWSPQFDFPGVFAAGGQTRSDATVPFIKSVLSELEKIRTQPVETRELAFAKDSVLNSFIFNFQDPSQTLSRLLRYEYFGYPKDFIFQYRKAIEATSIADVQRVAKTYLQPNKIVTLVVGNQKAIQPNLASLGQPVTAIDITIPQPT</sequence>
<feature type="domain" description="Peptidase M16 N-terminal" evidence="1">
    <location>
        <begin position="86"/>
        <end position="193"/>
    </location>
</feature>